<dbReference type="GO" id="GO:0004252">
    <property type="term" value="F:serine-type endopeptidase activity"/>
    <property type="evidence" value="ECO:0007669"/>
    <property type="project" value="InterPro"/>
</dbReference>
<dbReference type="PROSITE" id="PS50240">
    <property type="entry name" value="TRYPSIN_DOM"/>
    <property type="match status" value="1"/>
</dbReference>
<dbReference type="SUPFAM" id="SSF50494">
    <property type="entry name" value="Trypsin-like serine proteases"/>
    <property type="match status" value="1"/>
</dbReference>
<dbReference type="Ensembl" id="ENSOMYT00000102745.2">
    <property type="protein sequence ID" value="ENSOMYP00000094516.2"/>
    <property type="gene ID" value="ENSOMYG00000043174.2"/>
</dbReference>
<dbReference type="InterPro" id="IPR001314">
    <property type="entry name" value="Peptidase_S1A"/>
</dbReference>
<reference evidence="4" key="3">
    <citation type="submission" date="2025-09" db="UniProtKB">
        <authorList>
            <consortium name="Ensembl"/>
        </authorList>
    </citation>
    <scope>IDENTIFICATION</scope>
</reference>
<accession>A0A8C7ULD3</accession>
<dbReference type="PRINTS" id="PR00722">
    <property type="entry name" value="CHYMOTRYPSIN"/>
</dbReference>
<feature type="domain" description="Peptidase S1" evidence="3">
    <location>
        <begin position="24"/>
        <end position="166"/>
    </location>
</feature>
<dbReference type="RefSeq" id="XP_021438778.2">
    <property type="nucleotide sequence ID" value="XM_021583103.2"/>
</dbReference>
<dbReference type="AlphaFoldDB" id="A0A8C7ULD3"/>
<keyword evidence="2" id="KW-0732">Signal</keyword>
<dbReference type="InterPro" id="IPR001254">
    <property type="entry name" value="Trypsin_dom"/>
</dbReference>
<dbReference type="GO" id="GO:0006508">
    <property type="term" value="P:proteolysis"/>
    <property type="evidence" value="ECO:0007669"/>
    <property type="project" value="InterPro"/>
</dbReference>
<dbReference type="SMART" id="SM00020">
    <property type="entry name" value="Tryp_SPc"/>
    <property type="match status" value="1"/>
</dbReference>
<dbReference type="PANTHER" id="PTHR24271:SF96">
    <property type="entry name" value="GRANZYME A-RELATED"/>
    <property type="match status" value="1"/>
</dbReference>
<dbReference type="GeneTree" id="ENSGT01060000251364"/>
<evidence type="ECO:0000256" key="1">
    <source>
        <dbReference type="ARBA" id="ARBA00023157"/>
    </source>
</evidence>
<feature type="chain" id="PRO_5035456403" description="Peptidase S1 domain-containing protein" evidence="2">
    <location>
        <begin position="19"/>
        <end position="211"/>
    </location>
</feature>
<dbReference type="Gene3D" id="2.40.10.10">
    <property type="entry name" value="Trypsin-like serine proteases"/>
    <property type="match status" value="1"/>
</dbReference>
<organism evidence="4 5">
    <name type="scientific">Oncorhynchus mykiss</name>
    <name type="common">Rainbow trout</name>
    <name type="synonym">Salmo gairdneri</name>
    <dbReference type="NCBI Taxonomy" id="8022"/>
    <lineage>
        <taxon>Eukaryota</taxon>
        <taxon>Metazoa</taxon>
        <taxon>Chordata</taxon>
        <taxon>Craniata</taxon>
        <taxon>Vertebrata</taxon>
        <taxon>Euteleostomi</taxon>
        <taxon>Actinopterygii</taxon>
        <taxon>Neopterygii</taxon>
        <taxon>Teleostei</taxon>
        <taxon>Protacanthopterygii</taxon>
        <taxon>Salmoniformes</taxon>
        <taxon>Salmonidae</taxon>
        <taxon>Salmoninae</taxon>
        <taxon>Oncorhynchus</taxon>
    </lineage>
</organism>
<keyword evidence="1" id="KW-1015">Disulfide bond</keyword>
<dbReference type="Proteomes" id="UP000694395">
    <property type="component" value="Chromosome 25"/>
</dbReference>
<dbReference type="Pfam" id="PF00089">
    <property type="entry name" value="Trypsin"/>
    <property type="match status" value="1"/>
</dbReference>
<proteinExistence type="predicted"/>
<protein>
    <recommendedName>
        <fullName evidence="3">Peptidase S1 domain-containing protein</fullName>
    </recommendedName>
</protein>
<sequence length="211" mass="23282">MRGCVSLFILLLAGLTSGDSHKRILGGEPCDDNYAKHYVKLKATRLIEALNKMESQECGGSLIHEKWVLTAEHCTSYGSTITAILGAHPGGTPKPEEVQIPEENIRRNVIKSVPHDIMLLKLPKAYPQFTTIQLPPSTCQTPVLKENVRIAGWSYTEGGRKPEKLQCSKSGDLQVSKSVSPQKMLKPKFKCDSAQQLQGRWTPAMGTLEEV</sequence>
<dbReference type="InterPro" id="IPR043504">
    <property type="entry name" value="Peptidase_S1_PA_chymotrypsin"/>
</dbReference>
<evidence type="ECO:0000313" key="5">
    <source>
        <dbReference type="Proteomes" id="UP000694395"/>
    </source>
</evidence>
<feature type="signal peptide" evidence="2">
    <location>
        <begin position="1"/>
        <end position="18"/>
    </location>
</feature>
<reference evidence="4" key="2">
    <citation type="submission" date="2025-08" db="UniProtKB">
        <authorList>
            <consortium name="Ensembl"/>
        </authorList>
    </citation>
    <scope>IDENTIFICATION</scope>
</reference>
<name>A0A8C7ULD3_ONCMY</name>
<dbReference type="GeneID" id="110504323"/>
<evidence type="ECO:0000256" key="2">
    <source>
        <dbReference type="SAM" id="SignalP"/>
    </source>
</evidence>
<dbReference type="OrthoDB" id="5565075at2759"/>
<dbReference type="PANTHER" id="PTHR24271">
    <property type="entry name" value="KALLIKREIN-RELATED"/>
    <property type="match status" value="1"/>
</dbReference>
<keyword evidence="5" id="KW-1185">Reference proteome</keyword>
<dbReference type="KEGG" id="omy:110504323"/>
<evidence type="ECO:0000259" key="3">
    <source>
        <dbReference type="PROSITE" id="PS50240"/>
    </source>
</evidence>
<evidence type="ECO:0000313" key="4">
    <source>
        <dbReference type="Ensembl" id="ENSOMYP00000094516.2"/>
    </source>
</evidence>
<dbReference type="InterPro" id="IPR009003">
    <property type="entry name" value="Peptidase_S1_PA"/>
</dbReference>
<reference evidence="4" key="1">
    <citation type="submission" date="2020-07" db="EMBL/GenBank/DDBJ databases">
        <title>A long reads based de novo assembly of the rainbow trout Arlee double haploid line genome.</title>
        <authorList>
            <person name="Gao G."/>
            <person name="Palti Y."/>
        </authorList>
    </citation>
    <scope>NUCLEOTIDE SEQUENCE [LARGE SCALE GENOMIC DNA]</scope>
</reference>